<evidence type="ECO:0000313" key="14">
    <source>
        <dbReference type="Proteomes" id="UP000187283"/>
    </source>
</evidence>
<dbReference type="Gene3D" id="1.10.510.10">
    <property type="entry name" value="Transferase(Phosphotransferase) domain 1"/>
    <property type="match status" value="1"/>
</dbReference>
<accession>A0A1R1Y5H5</accession>
<name>A0A1R1Y5H5_9FUNG</name>
<feature type="region of interest" description="Disordered" evidence="9">
    <location>
        <begin position="46"/>
        <end position="90"/>
    </location>
</feature>
<comment type="caution">
    <text evidence="13">The sequence shown here is derived from an EMBL/GenBank/DDBJ whole genome shotgun (WGS) entry which is preliminary data.</text>
</comment>
<feature type="domain" description="PX" evidence="11">
    <location>
        <begin position="156"/>
        <end position="270"/>
    </location>
</feature>
<dbReference type="Gene3D" id="3.30.200.20">
    <property type="entry name" value="Phosphorylase Kinase, domain 1"/>
    <property type="match status" value="1"/>
</dbReference>
<keyword evidence="4" id="KW-0808">Transferase</keyword>
<dbReference type="GO" id="GO:0035091">
    <property type="term" value="F:phosphatidylinositol binding"/>
    <property type="evidence" value="ECO:0007669"/>
    <property type="project" value="InterPro"/>
</dbReference>
<feature type="compositionally biased region" description="Polar residues" evidence="9">
    <location>
        <begin position="100"/>
        <end position="118"/>
    </location>
</feature>
<evidence type="ECO:0000259" key="11">
    <source>
        <dbReference type="PROSITE" id="PS50195"/>
    </source>
</evidence>
<feature type="domain" description="AGC-kinase C-terminal" evidence="12">
    <location>
        <begin position="725"/>
        <end position="840"/>
    </location>
</feature>
<protein>
    <submittedName>
        <fullName evidence="13">Serine/threonine-protein kinase Sgk1</fullName>
    </submittedName>
</protein>
<dbReference type="AlphaFoldDB" id="A0A1R1Y5H5"/>
<dbReference type="Gene3D" id="3.30.1520.10">
    <property type="entry name" value="Phox-like domain"/>
    <property type="match status" value="1"/>
</dbReference>
<evidence type="ECO:0000256" key="9">
    <source>
        <dbReference type="SAM" id="MobiDB-lite"/>
    </source>
</evidence>
<dbReference type="InterPro" id="IPR000719">
    <property type="entry name" value="Prot_kinase_dom"/>
</dbReference>
<dbReference type="InterPro" id="IPR011009">
    <property type="entry name" value="Kinase-like_dom_sf"/>
</dbReference>
<keyword evidence="2" id="KW-0723">Serine/threonine-protein kinase</keyword>
<keyword evidence="6 13" id="KW-0418">Kinase</keyword>
<dbReference type="InterPro" id="IPR000961">
    <property type="entry name" value="AGC-kinase_C"/>
</dbReference>
<feature type="region of interest" description="Disordered" evidence="9">
    <location>
        <begin position="377"/>
        <end position="400"/>
    </location>
</feature>
<feature type="domain" description="Protein kinase" evidence="10">
    <location>
        <begin position="456"/>
        <end position="724"/>
    </location>
</feature>
<dbReference type="SMART" id="SM00312">
    <property type="entry name" value="PX"/>
    <property type="match status" value="1"/>
</dbReference>
<dbReference type="PROSITE" id="PS00108">
    <property type="entry name" value="PROTEIN_KINASE_ST"/>
    <property type="match status" value="1"/>
</dbReference>
<evidence type="ECO:0000256" key="5">
    <source>
        <dbReference type="ARBA" id="ARBA00022741"/>
    </source>
</evidence>
<feature type="region of interest" description="Disordered" evidence="9">
    <location>
        <begin position="787"/>
        <end position="810"/>
    </location>
</feature>
<dbReference type="SUPFAM" id="SSF64268">
    <property type="entry name" value="PX domain"/>
    <property type="match status" value="1"/>
</dbReference>
<dbReference type="PROSITE" id="PS50011">
    <property type="entry name" value="PROTEIN_KINASE_DOM"/>
    <property type="match status" value="1"/>
</dbReference>
<dbReference type="FunFam" id="3.30.200.20:FF:000103">
    <property type="entry name" value="Protein kinase C"/>
    <property type="match status" value="1"/>
</dbReference>
<reference evidence="13 14" key="1">
    <citation type="submission" date="2017-01" db="EMBL/GenBank/DDBJ databases">
        <authorList>
            <person name="Mah S.A."/>
            <person name="Swanson W.J."/>
            <person name="Moy G.W."/>
            <person name="Vacquier V.D."/>
        </authorList>
    </citation>
    <scope>NUCLEOTIDE SEQUENCE [LARGE SCALE GENOMIC DNA]</scope>
    <source>
        <strain evidence="13 14">GSMNP</strain>
    </source>
</reference>
<evidence type="ECO:0000256" key="6">
    <source>
        <dbReference type="ARBA" id="ARBA00022777"/>
    </source>
</evidence>
<feature type="compositionally biased region" description="Low complexity" evidence="9">
    <location>
        <begin position="58"/>
        <end position="67"/>
    </location>
</feature>
<dbReference type="Pfam" id="PF00069">
    <property type="entry name" value="Pkinase"/>
    <property type="match status" value="1"/>
</dbReference>
<comment type="similarity">
    <text evidence="1">Belongs to the protein kinase superfamily. AGC Ser/Thr protein kinase family.</text>
</comment>
<dbReference type="InterPro" id="IPR017441">
    <property type="entry name" value="Protein_kinase_ATP_BS"/>
</dbReference>
<dbReference type="SMART" id="SM00220">
    <property type="entry name" value="S_TKc"/>
    <property type="match status" value="1"/>
</dbReference>
<gene>
    <name evidence="13" type="ORF">AYI70_g3027</name>
</gene>
<keyword evidence="5 8" id="KW-0547">Nucleotide-binding</keyword>
<dbReference type="FunFam" id="1.10.510.10:FF:000008">
    <property type="entry name" value="Non-specific serine/threonine protein kinase"/>
    <property type="match status" value="1"/>
</dbReference>
<dbReference type="PROSITE" id="PS50195">
    <property type="entry name" value="PX"/>
    <property type="match status" value="1"/>
</dbReference>
<dbReference type="OrthoDB" id="63267at2759"/>
<dbReference type="InterPro" id="IPR001683">
    <property type="entry name" value="PX_dom"/>
</dbReference>
<evidence type="ECO:0000256" key="3">
    <source>
        <dbReference type="ARBA" id="ARBA00022553"/>
    </source>
</evidence>
<dbReference type="Pfam" id="PF00787">
    <property type="entry name" value="PX"/>
    <property type="match status" value="1"/>
</dbReference>
<dbReference type="GO" id="GO:0004674">
    <property type="term" value="F:protein serine/threonine kinase activity"/>
    <property type="evidence" value="ECO:0007669"/>
    <property type="project" value="UniProtKB-KW"/>
</dbReference>
<dbReference type="STRING" id="133412.A0A1R1Y5H5"/>
<dbReference type="EMBL" id="LSSN01000815">
    <property type="protein sequence ID" value="OMJ22212.1"/>
    <property type="molecule type" value="Genomic_DNA"/>
</dbReference>
<sequence>MKLYINHKDIDNFQTKDKTVLTPLTISIKNIFSKGLRYSQSIPNINSHLKDKDMTTTDNKVLSNSSLKNDKNSIAEPRYPSYNSDSLPTRKQPFKLSKYVSFSSKPGSPQTSPLSNKPISAKSIFVPNHSAPSLPSAVSDKSFNRINDVPPTISAHITKADSYSYLSKKNSNAKIKTYKVLVIKGGQKWSVNRNIDDFWEIYLKIKEAYPRKKIPSFPQKNGILGYSFPTDFVFTKRDKLNSILQFFLSDPNISTSSLIKNFLADDVISPLTEKYSDSTIASNISDSNKSPNQRAIKSLYKLSKNGRKSSPEKKSSKRSSLHSDTFSIKSRKKSVSSNAPTSLPLSKLKRPRASVSRAMRKRFGFRKGVQVVGLSPITKKPNLSKSDSDRSKLYSNSSENNYFTETSDNEFTLPANGSSYSSEKSYILPNHNEVEQIELDVELMSRRKHKVSLDDFHLLTLIGKGAYGKVMLARHKDTAKVFAIKVISKNKILSRPGDVSRIMAERQVLKQVINHPFLVGLEYAFQSSTKLYFCLDYINGGELFYHLQNDICFSENRTRFYVAEISSAIGYLHDFDIIYRDLKPENCLLDQYGHLRIVDFGLVKILGGNDIKRNRTYTFCGTPEYMAPEVLLRNPYGKEVDWYCLGAISYEMIYGLPPYYSTNPTVMYNNIVNDQLEFPLFTKKRQIVGNLTKEFISGLMIKNPCKRLGSGPNGTQLVKSHSYFNGINWDKVYKKEYLPPFIPKTSSIFELSNISPEFRNEPIPESILNEGKVPLVLCNNSQNTVPSNDSLTNFPQFLSESTQPNSENNKYQNLKHGQLINTVEEATDAFRGFSFDSVRG</sequence>
<dbReference type="PROSITE" id="PS00107">
    <property type="entry name" value="PROTEIN_KINASE_ATP"/>
    <property type="match status" value="1"/>
</dbReference>
<evidence type="ECO:0000256" key="7">
    <source>
        <dbReference type="ARBA" id="ARBA00022840"/>
    </source>
</evidence>
<evidence type="ECO:0000259" key="12">
    <source>
        <dbReference type="PROSITE" id="PS51285"/>
    </source>
</evidence>
<feature type="region of interest" description="Disordered" evidence="9">
    <location>
        <begin position="300"/>
        <end position="354"/>
    </location>
</feature>
<evidence type="ECO:0000256" key="8">
    <source>
        <dbReference type="PROSITE-ProRule" id="PRU10141"/>
    </source>
</evidence>
<feature type="region of interest" description="Disordered" evidence="9">
    <location>
        <begin position="100"/>
        <end position="119"/>
    </location>
</feature>
<evidence type="ECO:0000256" key="2">
    <source>
        <dbReference type="ARBA" id="ARBA00022527"/>
    </source>
</evidence>
<evidence type="ECO:0000256" key="4">
    <source>
        <dbReference type="ARBA" id="ARBA00022679"/>
    </source>
</evidence>
<organism evidence="13 14">
    <name type="scientific">Smittium culicis</name>
    <dbReference type="NCBI Taxonomy" id="133412"/>
    <lineage>
        <taxon>Eukaryota</taxon>
        <taxon>Fungi</taxon>
        <taxon>Fungi incertae sedis</taxon>
        <taxon>Zoopagomycota</taxon>
        <taxon>Kickxellomycotina</taxon>
        <taxon>Harpellomycetes</taxon>
        <taxon>Harpellales</taxon>
        <taxon>Legeriomycetaceae</taxon>
        <taxon>Smittium</taxon>
    </lineage>
</organism>
<dbReference type="PROSITE" id="PS51285">
    <property type="entry name" value="AGC_KINASE_CTER"/>
    <property type="match status" value="1"/>
</dbReference>
<dbReference type="InterPro" id="IPR036871">
    <property type="entry name" value="PX_dom_sf"/>
</dbReference>
<feature type="compositionally biased region" description="Polar residues" evidence="9">
    <location>
        <begin position="335"/>
        <end position="344"/>
    </location>
</feature>
<keyword evidence="14" id="KW-1185">Reference proteome</keyword>
<dbReference type="PANTHER" id="PTHR24351">
    <property type="entry name" value="RIBOSOMAL PROTEIN S6 KINASE"/>
    <property type="match status" value="1"/>
</dbReference>
<dbReference type="SMART" id="SM00133">
    <property type="entry name" value="S_TK_X"/>
    <property type="match status" value="1"/>
</dbReference>
<keyword evidence="3" id="KW-0597">Phosphoprotein</keyword>
<evidence type="ECO:0000256" key="1">
    <source>
        <dbReference type="ARBA" id="ARBA00009903"/>
    </source>
</evidence>
<feature type="binding site" evidence="8">
    <location>
        <position position="485"/>
    </location>
    <ligand>
        <name>ATP</name>
        <dbReference type="ChEBI" id="CHEBI:30616"/>
    </ligand>
</feature>
<dbReference type="Proteomes" id="UP000187283">
    <property type="component" value="Unassembled WGS sequence"/>
</dbReference>
<evidence type="ECO:0000259" key="10">
    <source>
        <dbReference type="PROSITE" id="PS50011"/>
    </source>
</evidence>
<dbReference type="InterPro" id="IPR008271">
    <property type="entry name" value="Ser/Thr_kinase_AS"/>
</dbReference>
<dbReference type="SUPFAM" id="SSF56112">
    <property type="entry name" value="Protein kinase-like (PK-like)"/>
    <property type="match status" value="1"/>
</dbReference>
<evidence type="ECO:0000313" key="13">
    <source>
        <dbReference type="EMBL" id="OMJ22212.1"/>
    </source>
</evidence>
<proteinExistence type="inferred from homology"/>
<dbReference type="GO" id="GO:0005524">
    <property type="term" value="F:ATP binding"/>
    <property type="evidence" value="ECO:0007669"/>
    <property type="project" value="UniProtKB-UniRule"/>
</dbReference>
<keyword evidence="7 8" id="KW-0067">ATP-binding</keyword>